<proteinExistence type="predicted"/>
<protein>
    <submittedName>
        <fullName evidence="2">Lipocalin-like domain-containing protein</fullName>
    </submittedName>
</protein>
<evidence type="ECO:0000259" key="1">
    <source>
        <dbReference type="Pfam" id="PF13924"/>
    </source>
</evidence>
<gene>
    <name evidence="2" type="ORF">PMH09_04665</name>
</gene>
<feature type="domain" description="Lipocalin-like" evidence="1">
    <location>
        <begin position="102"/>
        <end position="152"/>
    </location>
</feature>
<dbReference type="EMBL" id="JAQOSQ010000003">
    <property type="protein sequence ID" value="MDJ1182480.1"/>
    <property type="molecule type" value="Genomic_DNA"/>
</dbReference>
<keyword evidence="3" id="KW-1185">Reference proteome</keyword>
<dbReference type="RefSeq" id="WP_283757132.1">
    <property type="nucleotide sequence ID" value="NZ_JAQOSQ010000003.1"/>
</dbReference>
<evidence type="ECO:0000313" key="3">
    <source>
        <dbReference type="Proteomes" id="UP001232992"/>
    </source>
</evidence>
<name>A0ABT7BTS9_9CYAN</name>
<sequence length="168" mass="18842">MTQSAAEGNAVSAADVVGTWKLLEFKTIDARGETIYPMGKTPKGYAMYTQDGYVSICLMMSDRPTMDLSPEEVQDLKNLTPGLKLIKQLPKFIKATLSYFKASRNYVSYAGTYELKDNKVIHHLDVSLIPDWVNTDLIRDVKLNGNQLVLSLPVMGNVYTDLTWERVS</sequence>
<feature type="domain" description="Lipocalin-like" evidence="1">
    <location>
        <begin position="17"/>
        <end position="67"/>
    </location>
</feature>
<dbReference type="Proteomes" id="UP001232992">
    <property type="component" value="Unassembled WGS sequence"/>
</dbReference>
<comment type="caution">
    <text evidence="2">The sequence shown here is derived from an EMBL/GenBank/DDBJ whole genome shotgun (WGS) entry which is preliminary data.</text>
</comment>
<dbReference type="Pfam" id="PF13924">
    <property type="entry name" value="Lipocalin_5"/>
    <property type="match status" value="2"/>
</dbReference>
<dbReference type="InterPro" id="IPR024311">
    <property type="entry name" value="Lipocalin-like"/>
</dbReference>
<organism evidence="2 3">
    <name type="scientific">Roseofilum casamattae BLCC-M143</name>
    <dbReference type="NCBI Taxonomy" id="3022442"/>
    <lineage>
        <taxon>Bacteria</taxon>
        <taxon>Bacillati</taxon>
        <taxon>Cyanobacteriota</taxon>
        <taxon>Cyanophyceae</taxon>
        <taxon>Desertifilales</taxon>
        <taxon>Desertifilaceae</taxon>
        <taxon>Roseofilum</taxon>
        <taxon>Roseofilum casamattae</taxon>
    </lineage>
</organism>
<reference evidence="2 3" key="1">
    <citation type="submission" date="2023-01" db="EMBL/GenBank/DDBJ databases">
        <title>Novel diversity within Roseofilum (Cyanobacteria; Desertifilaceae) from marine benthic mats with descriptions of four novel species.</title>
        <authorList>
            <person name="Wang Y."/>
            <person name="Berthold D.E."/>
            <person name="Hu J."/>
            <person name="Lefler F.W."/>
            <person name="Laughinghouse H.D. IV."/>
        </authorList>
    </citation>
    <scope>NUCLEOTIDE SEQUENCE [LARGE SCALE GENOMIC DNA]</scope>
    <source>
        <strain evidence="2 3">BLCC-M143</strain>
    </source>
</reference>
<accession>A0ABT7BTS9</accession>
<evidence type="ECO:0000313" key="2">
    <source>
        <dbReference type="EMBL" id="MDJ1182480.1"/>
    </source>
</evidence>